<dbReference type="AlphaFoldDB" id="A0A0E0G4M8"/>
<dbReference type="Proteomes" id="UP000006591">
    <property type="component" value="Chromosome 2"/>
</dbReference>
<evidence type="ECO:0000313" key="3">
    <source>
        <dbReference type="Proteomes" id="UP000006591"/>
    </source>
</evidence>
<feature type="region of interest" description="Disordered" evidence="1">
    <location>
        <begin position="1"/>
        <end position="54"/>
    </location>
</feature>
<accession>A0A0E0G4M8</accession>
<feature type="compositionally biased region" description="Basic and acidic residues" evidence="1">
    <location>
        <begin position="20"/>
        <end position="41"/>
    </location>
</feature>
<evidence type="ECO:0000313" key="2">
    <source>
        <dbReference type="EnsemblPlants" id="ONIVA02G12750.3"/>
    </source>
</evidence>
<proteinExistence type="predicted"/>
<feature type="region of interest" description="Disordered" evidence="1">
    <location>
        <begin position="85"/>
        <end position="114"/>
    </location>
</feature>
<name>A0A0E0G4M8_ORYNI</name>
<sequence>MVQPGLLMEPTPFCNGTFRGGEKEHYHEAEHPDLGNEDGRQRQRRWLKRGRDDARDANRCYAGADLGLHGAGYVDRASEKLAAASAVRVGRRADRGRGGASRREQRGGRRRRNR</sequence>
<feature type="compositionally biased region" description="Basic and acidic residues" evidence="1">
    <location>
        <begin position="91"/>
        <end position="107"/>
    </location>
</feature>
<dbReference type="EnsemblPlants" id="ONIVA02G12750.3">
    <property type="protein sequence ID" value="ONIVA02G12750.3"/>
    <property type="gene ID" value="ONIVA02G12750"/>
</dbReference>
<keyword evidence="3" id="KW-1185">Reference proteome</keyword>
<dbReference type="Gramene" id="ONIVA02G12750.3">
    <property type="protein sequence ID" value="ONIVA02G12750.3"/>
    <property type="gene ID" value="ONIVA02G12750"/>
</dbReference>
<dbReference type="HOGENOM" id="CLU_2125074_0_0_1"/>
<evidence type="ECO:0000256" key="1">
    <source>
        <dbReference type="SAM" id="MobiDB-lite"/>
    </source>
</evidence>
<protein>
    <submittedName>
        <fullName evidence="2">Uncharacterized protein</fullName>
    </submittedName>
</protein>
<organism evidence="2">
    <name type="scientific">Oryza nivara</name>
    <name type="common">Indian wild rice</name>
    <name type="synonym">Oryza sativa f. spontanea</name>
    <dbReference type="NCBI Taxonomy" id="4536"/>
    <lineage>
        <taxon>Eukaryota</taxon>
        <taxon>Viridiplantae</taxon>
        <taxon>Streptophyta</taxon>
        <taxon>Embryophyta</taxon>
        <taxon>Tracheophyta</taxon>
        <taxon>Spermatophyta</taxon>
        <taxon>Magnoliopsida</taxon>
        <taxon>Liliopsida</taxon>
        <taxon>Poales</taxon>
        <taxon>Poaceae</taxon>
        <taxon>BOP clade</taxon>
        <taxon>Oryzoideae</taxon>
        <taxon>Oryzeae</taxon>
        <taxon>Oryzinae</taxon>
        <taxon>Oryza</taxon>
    </lineage>
</organism>
<reference evidence="2" key="2">
    <citation type="submission" date="2018-04" db="EMBL/GenBank/DDBJ databases">
        <title>OnivRS2 (Oryza nivara Reference Sequence Version 2).</title>
        <authorList>
            <person name="Zhang J."/>
            <person name="Kudrna D."/>
            <person name="Lee S."/>
            <person name="Talag J."/>
            <person name="Rajasekar S."/>
            <person name="Welchert J."/>
            <person name="Hsing Y.-I."/>
            <person name="Wing R.A."/>
        </authorList>
    </citation>
    <scope>NUCLEOTIDE SEQUENCE [LARGE SCALE GENOMIC DNA]</scope>
    <source>
        <strain evidence="2">SL10</strain>
    </source>
</reference>
<reference evidence="2" key="1">
    <citation type="submission" date="2015-04" db="UniProtKB">
        <authorList>
            <consortium name="EnsemblPlants"/>
        </authorList>
    </citation>
    <scope>IDENTIFICATION</scope>
    <source>
        <strain evidence="2">SL10</strain>
    </source>
</reference>